<evidence type="ECO:0000313" key="2">
    <source>
        <dbReference type="Proteomes" id="UP000813018"/>
    </source>
</evidence>
<dbReference type="Proteomes" id="UP000813018">
    <property type="component" value="Unassembled WGS sequence"/>
</dbReference>
<dbReference type="EMBL" id="JAHYXK010000004">
    <property type="protein sequence ID" value="MBW7466871.1"/>
    <property type="molecule type" value="Genomic_DNA"/>
</dbReference>
<organism evidence="1 2">
    <name type="scientific">Pontibacter aydingkolensis</name>
    <dbReference type="NCBI Taxonomy" id="1911536"/>
    <lineage>
        <taxon>Bacteria</taxon>
        <taxon>Pseudomonadati</taxon>
        <taxon>Bacteroidota</taxon>
        <taxon>Cytophagia</taxon>
        <taxon>Cytophagales</taxon>
        <taxon>Hymenobacteraceae</taxon>
        <taxon>Pontibacter</taxon>
    </lineage>
</organism>
<gene>
    <name evidence="1" type="ORF">K0O23_07310</name>
</gene>
<sequence>MKVLTDRAIAFDSIWVSGRRLKIAIENDMNSADIKSAKNEVVDLKAFDYIKSPDDNEIEKPDTFREPPVKLHGDALIRYYLGSSANYISIPTITVLPPIYGQ</sequence>
<reference evidence="1 2" key="1">
    <citation type="journal article" date="2016" name="Int. J. Syst. Evol. Microbiol.">
        <title>Pontibacter aydingkolensis sp. nov., isolated from soil of a salt lake.</title>
        <authorList>
            <person name="Osman G."/>
            <person name="Zhang T."/>
            <person name="Lou K."/>
            <person name="Gao Y."/>
            <person name="Chang W."/>
            <person name="Lin Q."/>
            <person name="Yang H.M."/>
            <person name="Huo X.D."/>
            <person name="Wang N."/>
        </authorList>
    </citation>
    <scope>NUCLEOTIDE SEQUENCE [LARGE SCALE GENOMIC DNA]</scope>
    <source>
        <strain evidence="1 2">KACC 19255</strain>
    </source>
</reference>
<name>A0ABS7CSQ1_9BACT</name>
<accession>A0ABS7CSQ1</accession>
<keyword evidence="2" id="KW-1185">Reference proteome</keyword>
<proteinExistence type="predicted"/>
<comment type="caution">
    <text evidence="1">The sequence shown here is derived from an EMBL/GenBank/DDBJ whole genome shotgun (WGS) entry which is preliminary data.</text>
</comment>
<dbReference type="RefSeq" id="WP_219876747.1">
    <property type="nucleotide sequence ID" value="NZ_JAHYXK010000004.1"/>
</dbReference>
<protein>
    <submittedName>
        <fullName evidence="1">Uncharacterized protein</fullName>
    </submittedName>
</protein>
<evidence type="ECO:0000313" key="1">
    <source>
        <dbReference type="EMBL" id="MBW7466871.1"/>
    </source>
</evidence>